<feature type="transmembrane region" description="Helical" evidence="7">
    <location>
        <begin position="124"/>
        <end position="147"/>
    </location>
</feature>
<sequence>MKKFLFDCGTRDVTASIGILSLRLLAGAMMLIGHGIPKIQNFAALKATFPVPHFLDKVLSSPASLVLCICAEAGATALVILGLATRPAAFLVGLCMVFASFGYLDAAPWFQTSPTLVETKELSIMYLIPMIAIILSGAGGYSFDALLHKEDKRRRW</sequence>
<keyword evidence="9" id="KW-1185">Reference proteome</keyword>
<dbReference type="AlphaFoldDB" id="A0A934R769"/>
<dbReference type="EMBL" id="JAENIK010000012">
    <property type="protein sequence ID" value="MBK1817607.1"/>
    <property type="molecule type" value="Genomic_DNA"/>
</dbReference>
<proteinExistence type="inferred from homology"/>
<comment type="caution">
    <text evidence="8">The sequence shown here is derived from an EMBL/GenBank/DDBJ whole genome shotgun (WGS) entry which is preliminary data.</text>
</comment>
<evidence type="ECO:0000256" key="3">
    <source>
        <dbReference type="ARBA" id="ARBA00022475"/>
    </source>
</evidence>
<name>A0A934R769_9BACT</name>
<evidence type="ECO:0000256" key="5">
    <source>
        <dbReference type="ARBA" id="ARBA00022989"/>
    </source>
</evidence>
<gene>
    <name evidence="8" type="ORF">JIN84_18455</name>
</gene>
<keyword evidence="6 7" id="KW-0472">Membrane</keyword>
<dbReference type="PANTHER" id="PTHR33452:SF1">
    <property type="entry name" value="INNER MEMBRANE PROTEIN YPHA-RELATED"/>
    <property type="match status" value="1"/>
</dbReference>
<keyword evidence="5 7" id="KW-1133">Transmembrane helix</keyword>
<protein>
    <submittedName>
        <fullName evidence="8">DoxX family protein</fullName>
    </submittedName>
</protein>
<dbReference type="InterPro" id="IPR051907">
    <property type="entry name" value="DoxX-like_oxidoreductase"/>
</dbReference>
<keyword evidence="4 7" id="KW-0812">Transmembrane</keyword>
<dbReference type="GO" id="GO:0005886">
    <property type="term" value="C:plasma membrane"/>
    <property type="evidence" value="ECO:0007669"/>
    <property type="project" value="UniProtKB-SubCell"/>
</dbReference>
<accession>A0A934R769</accession>
<comment type="similarity">
    <text evidence="2">Belongs to the DoxX family.</text>
</comment>
<dbReference type="PANTHER" id="PTHR33452">
    <property type="entry name" value="OXIDOREDUCTASE CATD-RELATED"/>
    <property type="match status" value="1"/>
</dbReference>
<evidence type="ECO:0000256" key="1">
    <source>
        <dbReference type="ARBA" id="ARBA00004651"/>
    </source>
</evidence>
<keyword evidence="3" id="KW-1003">Cell membrane</keyword>
<dbReference type="Proteomes" id="UP000600139">
    <property type="component" value="Unassembled WGS sequence"/>
</dbReference>
<organism evidence="8 9">
    <name type="scientific">Luteolibacter yonseiensis</name>
    <dbReference type="NCBI Taxonomy" id="1144680"/>
    <lineage>
        <taxon>Bacteria</taxon>
        <taxon>Pseudomonadati</taxon>
        <taxon>Verrucomicrobiota</taxon>
        <taxon>Verrucomicrobiia</taxon>
        <taxon>Verrucomicrobiales</taxon>
        <taxon>Verrucomicrobiaceae</taxon>
        <taxon>Luteolibacter</taxon>
    </lineage>
</organism>
<evidence type="ECO:0000313" key="8">
    <source>
        <dbReference type="EMBL" id="MBK1817607.1"/>
    </source>
</evidence>
<feature type="transmembrane region" description="Helical" evidence="7">
    <location>
        <begin position="88"/>
        <end position="104"/>
    </location>
</feature>
<feature type="transmembrane region" description="Helical" evidence="7">
    <location>
        <begin position="12"/>
        <end position="32"/>
    </location>
</feature>
<dbReference type="RefSeq" id="WP_200352543.1">
    <property type="nucleotide sequence ID" value="NZ_BAABHZ010000001.1"/>
</dbReference>
<evidence type="ECO:0000256" key="4">
    <source>
        <dbReference type="ARBA" id="ARBA00022692"/>
    </source>
</evidence>
<comment type="subcellular location">
    <subcellularLocation>
        <location evidence="1">Cell membrane</location>
        <topology evidence="1">Multi-pass membrane protein</topology>
    </subcellularLocation>
</comment>
<evidence type="ECO:0000256" key="2">
    <source>
        <dbReference type="ARBA" id="ARBA00006679"/>
    </source>
</evidence>
<reference evidence="8" key="1">
    <citation type="submission" date="2021-01" db="EMBL/GenBank/DDBJ databases">
        <title>Modified the classification status of verrucomicrobia.</title>
        <authorList>
            <person name="Feng X."/>
        </authorList>
    </citation>
    <scope>NUCLEOTIDE SEQUENCE</scope>
    <source>
        <strain evidence="8">JCM 18052</strain>
    </source>
</reference>
<feature type="transmembrane region" description="Helical" evidence="7">
    <location>
        <begin position="63"/>
        <end position="81"/>
    </location>
</feature>
<evidence type="ECO:0000313" key="9">
    <source>
        <dbReference type="Proteomes" id="UP000600139"/>
    </source>
</evidence>
<dbReference type="Pfam" id="PF07681">
    <property type="entry name" value="DoxX"/>
    <property type="match status" value="1"/>
</dbReference>
<evidence type="ECO:0000256" key="6">
    <source>
        <dbReference type="ARBA" id="ARBA00023136"/>
    </source>
</evidence>
<dbReference type="InterPro" id="IPR032808">
    <property type="entry name" value="DoxX"/>
</dbReference>
<evidence type="ECO:0000256" key="7">
    <source>
        <dbReference type="SAM" id="Phobius"/>
    </source>
</evidence>